<evidence type="ECO:0000259" key="1">
    <source>
        <dbReference type="PROSITE" id="PS50943"/>
    </source>
</evidence>
<dbReference type="PROSITE" id="PS50943">
    <property type="entry name" value="HTH_CROC1"/>
    <property type="match status" value="1"/>
</dbReference>
<dbReference type="InterPro" id="IPR010982">
    <property type="entry name" value="Lambda_DNA-bd_dom_sf"/>
</dbReference>
<protein>
    <recommendedName>
        <fullName evidence="1">HTH cro/C1-type domain-containing protein</fullName>
    </recommendedName>
</protein>
<dbReference type="SMART" id="SM00530">
    <property type="entry name" value="HTH_XRE"/>
    <property type="match status" value="1"/>
</dbReference>
<evidence type="ECO:0000313" key="2">
    <source>
        <dbReference type="EMBL" id="GAI17920.1"/>
    </source>
</evidence>
<dbReference type="Pfam" id="PF13560">
    <property type="entry name" value="HTH_31"/>
    <property type="match status" value="1"/>
</dbReference>
<sequence>MDKKQGNEKQIPITDQRRIIGQRVRDLRLRLPGDASQLKEFANRVKLSESHLSRIESGTASLPLDAVERIANIIGCRPEAIITGNQYQDNGTHPFQDALVFLQQAQLLGIDGLFPERTSALGHLLPFAEKMHGGKVFITGSSLRGLEQRPEHGFVRRLTDFGRNPTFEVKVIMTHPKLGSKREYQERRPPGSIIREIFTGINWCLDVLQIHPTDIRLSIASPSSFSIFLIDGAEARGII</sequence>
<comment type="caution">
    <text evidence="2">The sequence shown here is derived from an EMBL/GenBank/DDBJ whole genome shotgun (WGS) entry which is preliminary data.</text>
</comment>
<proteinExistence type="predicted"/>
<name>X1MT87_9ZZZZ</name>
<dbReference type="InterPro" id="IPR001387">
    <property type="entry name" value="Cro/C1-type_HTH"/>
</dbReference>
<feature type="non-terminal residue" evidence="2">
    <location>
        <position position="239"/>
    </location>
</feature>
<dbReference type="GO" id="GO:0003677">
    <property type="term" value="F:DNA binding"/>
    <property type="evidence" value="ECO:0007669"/>
    <property type="project" value="InterPro"/>
</dbReference>
<accession>X1MT87</accession>
<organism evidence="2">
    <name type="scientific">marine sediment metagenome</name>
    <dbReference type="NCBI Taxonomy" id="412755"/>
    <lineage>
        <taxon>unclassified sequences</taxon>
        <taxon>metagenomes</taxon>
        <taxon>ecological metagenomes</taxon>
    </lineage>
</organism>
<dbReference type="Gene3D" id="1.10.260.40">
    <property type="entry name" value="lambda repressor-like DNA-binding domains"/>
    <property type="match status" value="1"/>
</dbReference>
<gene>
    <name evidence="2" type="ORF">S06H3_14176</name>
</gene>
<feature type="domain" description="HTH cro/C1-type" evidence="1">
    <location>
        <begin position="38"/>
        <end position="81"/>
    </location>
</feature>
<dbReference type="AlphaFoldDB" id="X1MT87"/>
<dbReference type="CDD" id="cd00093">
    <property type="entry name" value="HTH_XRE"/>
    <property type="match status" value="1"/>
</dbReference>
<dbReference type="EMBL" id="BARV01006930">
    <property type="protein sequence ID" value="GAI17920.1"/>
    <property type="molecule type" value="Genomic_DNA"/>
</dbReference>
<reference evidence="2" key="1">
    <citation type="journal article" date="2014" name="Front. Microbiol.">
        <title>High frequency of phylogenetically diverse reductive dehalogenase-homologous genes in deep subseafloor sedimentary metagenomes.</title>
        <authorList>
            <person name="Kawai M."/>
            <person name="Futagami T."/>
            <person name="Toyoda A."/>
            <person name="Takaki Y."/>
            <person name="Nishi S."/>
            <person name="Hori S."/>
            <person name="Arai W."/>
            <person name="Tsubouchi T."/>
            <person name="Morono Y."/>
            <person name="Uchiyama I."/>
            <person name="Ito T."/>
            <person name="Fujiyama A."/>
            <person name="Inagaki F."/>
            <person name="Takami H."/>
        </authorList>
    </citation>
    <scope>NUCLEOTIDE SEQUENCE</scope>
    <source>
        <strain evidence="2">Expedition CK06-06</strain>
    </source>
</reference>
<dbReference type="SUPFAM" id="SSF47413">
    <property type="entry name" value="lambda repressor-like DNA-binding domains"/>
    <property type="match status" value="1"/>
</dbReference>